<dbReference type="GO" id="GO:0046100">
    <property type="term" value="P:hypoxanthine metabolic process"/>
    <property type="evidence" value="ECO:0007669"/>
    <property type="project" value="TreeGrafter"/>
</dbReference>
<dbReference type="RefSeq" id="WP_080803914.1">
    <property type="nucleotide sequence ID" value="NZ_LT828545.1"/>
</dbReference>
<evidence type="ECO:0000313" key="17">
    <source>
        <dbReference type="EMBL" id="SLM27513.1"/>
    </source>
</evidence>
<name>A0A1W1H4V6_9BACT</name>
<accession>A0A1W1H4V6</accession>
<evidence type="ECO:0000256" key="5">
    <source>
        <dbReference type="ARBA" id="ARBA00011895"/>
    </source>
</evidence>
<organism evidence="17 18">
    <name type="scientific">Desulfamplus magnetovallimortis</name>
    <dbReference type="NCBI Taxonomy" id="1246637"/>
    <lineage>
        <taxon>Bacteria</taxon>
        <taxon>Pseudomonadati</taxon>
        <taxon>Thermodesulfobacteriota</taxon>
        <taxon>Desulfobacteria</taxon>
        <taxon>Desulfobacterales</taxon>
        <taxon>Desulfobacteraceae</taxon>
        <taxon>Desulfamplus</taxon>
    </lineage>
</organism>
<comment type="similarity">
    <text evidence="4 15">Belongs to the purine/pyrimidine phosphoribosyltransferase family.</text>
</comment>
<evidence type="ECO:0000256" key="6">
    <source>
        <dbReference type="ARBA" id="ARBA00022490"/>
    </source>
</evidence>
<dbReference type="PANTHER" id="PTHR43340:SF1">
    <property type="entry name" value="HYPOXANTHINE PHOSPHORIBOSYLTRANSFERASE"/>
    <property type="match status" value="1"/>
</dbReference>
<dbReference type="FunFam" id="3.40.50.2020:FF:000006">
    <property type="entry name" value="Hypoxanthine phosphoribosyltransferase"/>
    <property type="match status" value="1"/>
</dbReference>
<dbReference type="SUPFAM" id="SSF53271">
    <property type="entry name" value="PRTase-like"/>
    <property type="match status" value="1"/>
</dbReference>
<evidence type="ECO:0000256" key="9">
    <source>
        <dbReference type="ARBA" id="ARBA00022723"/>
    </source>
</evidence>
<evidence type="ECO:0000256" key="12">
    <source>
        <dbReference type="ARBA" id="ARBA00022842"/>
    </source>
</evidence>
<dbReference type="GO" id="GO:0005829">
    <property type="term" value="C:cytosol"/>
    <property type="evidence" value="ECO:0007669"/>
    <property type="project" value="TreeGrafter"/>
</dbReference>
<evidence type="ECO:0000256" key="1">
    <source>
        <dbReference type="ARBA" id="ARBA00001946"/>
    </source>
</evidence>
<sequence length="171" mass="19391">MTNLIPIISQKEIHDRVTDIAHRISSDYKNKDFVLIGILKGSFIFLSDLTRAITIDHEIDLVGTSSYSGTETTGIIEFTKKVDLQLEGRHIILVEDIVDTGRTLAALINYFRSLNPASIKICTLINKNERRELTVAVDYACFTIEKGFIVGYGLDYNEKYRNLPAIFDLQF</sequence>
<dbReference type="Pfam" id="PF00156">
    <property type="entry name" value="Pribosyltran"/>
    <property type="match status" value="1"/>
</dbReference>
<dbReference type="Gene3D" id="3.40.50.2020">
    <property type="match status" value="1"/>
</dbReference>
<protein>
    <recommendedName>
        <fullName evidence="5 15">Hypoxanthine phosphoribosyltransferase</fullName>
        <ecNumber evidence="5 15">2.4.2.8</ecNumber>
    </recommendedName>
</protein>
<evidence type="ECO:0000256" key="7">
    <source>
        <dbReference type="ARBA" id="ARBA00022676"/>
    </source>
</evidence>
<evidence type="ECO:0000256" key="15">
    <source>
        <dbReference type="RuleBase" id="RU364099"/>
    </source>
</evidence>
<dbReference type="GO" id="GO:0032263">
    <property type="term" value="P:GMP salvage"/>
    <property type="evidence" value="ECO:0007669"/>
    <property type="project" value="TreeGrafter"/>
</dbReference>
<evidence type="ECO:0000256" key="11">
    <source>
        <dbReference type="ARBA" id="ARBA00022741"/>
    </source>
</evidence>
<comment type="pathway">
    <text evidence="3 15">Purine metabolism; IMP biosynthesis via salvage pathway; IMP from hypoxanthine: step 1/1.</text>
</comment>
<dbReference type="EMBL" id="FWEV01000006">
    <property type="protein sequence ID" value="SLM27513.1"/>
    <property type="molecule type" value="Genomic_DNA"/>
</dbReference>
<dbReference type="GO" id="GO:0006166">
    <property type="term" value="P:purine ribonucleoside salvage"/>
    <property type="evidence" value="ECO:0007669"/>
    <property type="project" value="UniProtKB-KW"/>
</dbReference>
<keyword evidence="10 15" id="KW-0660">Purine salvage</keyword>
<dbReference type="Proteomes" id="UP000191931">
    <property type="component" value="Unassembled WGS sequence"/>
</dbReference>
<dbReference type="STRING" id="1246637.MTBBW1_1030002"/>
<evidence type="ECO:0000256" key="14">
    <source>
        <dbReference type="ARBA" id="ARBA00049402"/>
    </source>
</evidence>
<dbReference type="GO" id="GO:0000166">
    <property type="term" value="F:nucleotide binding"/>
    <property type="evidence" value="ECO:0007669"/>
    <property type="project" value="UniProtKB-KW"/>
</dbReference>
<evidence type="ECO:0000256" key="13">
    <source>
        <dbReference type="ARBA" id="ARBA00048811"/>
    </source>
</evidence>
<dbReference type="GO" id="GO:0006178">
    <property type="term" value="P:guanine salvage"/>
    <property type="evidence" value="ECO:0007669"/>
    <property type="project" value="TreeGrafter"/>
</dbReference>
<dbReference type="InterPro" id="IPR029057">
    <property type="entry name" value="PRTase-like"/>
</dbReference>
<dbReference type="InterPro" id="IPR050408">
    <property type="entry name" value="HGPRT"/>
</dbReference>
<keyword evidence="18" id="KW-1185">Reference proteome</keyword>
<dbReference type="GO" id="GO:0032264">
    <property type="term" value="P:IMP salvage"/>
    <property type="evidence" value="ECO:0007669"/>
    <property type="project" value="UniProtKB-UniPathway"/>
</dbReference>
<keyword evidence="12 15" id="KW-0460">Magnesium</keyword>
<keyword evidence="11 15" id="KW-0547">Nucleotide-binding</keyword>
<keyword evidence="9 15" id="KW-0479">Metal-binding</keyword>
<gene>
    <name evidence="17" type="primary">hpt</name>
    <name evidence="17" type="ORF">MTBBW1_1030002</name>
</gene>
<dbReference type="GO" id="GO:0052657">
    <property type="term" value="F:guanine phosphoribosyltransferase activity"/>
    <property type="evidence" value="ECO:0007669"/>
    <property type="project" value="UniProtKB-ARBA"/>
</dbReference>
<evidence type="ECO:0000313" key="18">
    <source>
        <dbReference type="Proteomes" id="UP000191931"/>
    </source>
</evidence>
<evidence type="ECO:0000259" key="16">
    <source>
        <dbReference type="Pfam" id="PF00156"/>
    </source>
</evidence>
<proteinExistence type="inferred from homology"/>
<keyword evidence="6 15" id="KW-0963">Cytoplasm</keyword>
<comment type="catalytic activity">
    <reaction evidence="14">
        <text>IMP + diphosphate = hypoxanthine + 5-phospho-alpha-D-ribose 1-diphosphate</text>
        <dbReference type="Rhea" id="RHEA:17973"/>
        <dbReference type="ChEBI" id="CHEBI:17368"/>
        <dbReference type="ChEBI" id="CHEBI:33019"/>
        <dbReference type="ChEBI" id="CHEBI:58017"/>
        <dbReference type="ChEBI" id="CHEBI:58053"/>
        <dbReference type="EC" id="2.4.2.8"/>
    </reaction>
    <physiologicalReaction direction="right-to-left" evidence="14">
        <dbReference type="Rhea" id="RHEA:17975"/>
    </physiologicalReaction>
</comment>
<dbReference type="OrthoDB" id="9802824at2"/>
<evidence type="ECO:0000256" key="10">
    <source>
        <dbReference type="ARBA" id="ARBA00022726"/>
    </source>
</evidence>
<evidence type="ECO:0000256" key="4">
    <source>
        <dbReference type="ARBA" id="ARBA00008391"/>
    </source>
</evidence>
<comment type="cofactor">
    <cofactor evidence="1 15">
        <name>Mg(2+)</name>
        <dbReference type="ChEBI" id="CHEBI:18420"/>
    </cofactor>
</comment>
<reference evidence="17 18" key="1">
    <citation type="submission" date="2017-03" db="EMBL/GenBank/DDBJ databases">
        <authorList>
            <person name="Afonso C.L."/>
            <person name="Miller P.J."/>
            <person name="Scott M.A."/>
            <person name="Spackman E."/>
            <person name="Goraichik I."/>
            <person name="Dimitrov K.M."/>
            <person name="Suarez D.L."/>
            <person name="Swayne D.E."/>
        </authorList>
    </citation>
    <scope>NUCLEOTIDE SEQUENCE [LARGE SCALE GENOMIC DNA]</scope>
    <source>
        <strain evidence="17">PRJEB14757</strain>
    </source>
</reference>
<keyword evidence="8 15" id="KW-0808">Transferase</keyword>
<feature type="domain" description="Phosphoribosyltransferase" evidence="16">
    <location>
        <begin position="9"/>
        <end position="156"/>
    </location>
</feature>
<dbReference type="PANTHER" id="PTHR43340">
    <property type="entry name" value="HYPOXANTHINE-GUANINE PHOSPHORIBOSYLTRANSFERASE"/>
    <property type="match status" value="1"/>
</dbReference>
<keyword evidence="7 15" id="KW-0328">Glycosyltransferase</keyword>
<dbReference type="InterPro" id="IPR000836">
    <property type="entry name" value="PRTase_dom"/>
</dbReference>
<evidence type="ECO:0000256" key="2">
    <source>
        <dbReference type="ARBA" id="ARBA00004496"/>
    </source>
</evidence>
<dbReference type="InterPro" id="IPR005904">
    <property type="entry name" value="Hxn_phspho_trans"/>
</dbReference>
<evidence type="ECO:0000256" key="3">
    <source>
        <dbReference type="ARBA" id="ARBA00004669"/>
    </source>
</evidence>
<dbReference type="UniPathway" id="UPA00591">
    <property type="reaction ID" value="UER00648"/>
</dbReference>
<dbReference type="AlphaFoldDB" id="A0A1W1H4V6"/>
<dbReference type="GO" id="GO:0004422">
    <property type="term" value="F:hypoxanthine phosphoribosyltransferase activity"/>
    <property type="evidence" value="ECO:0007669"/>
    <property type="project" value="InterPro"/>
</dbReference>
<evidence type="ECO:0000256" key="8">
    <source>
        <dbReference type="ARBA" id="ARBA00022679"/>
    </source>
</evidence>
<dbReference type="EC" id="2.4.2.8" evidence="5 15"/>
<comment type="catalytic activity">
    <reaction evidence="13">
        <text>GMP + diphosphate = guanine + 5-phospho-alpha-D-ribose 1-diphosphate</text>
        <dbReference type="Rhea" id="RHEA:25424"/>
        <dbReference type="ChEBI" id="CHEBI:16235"/>
        <dbReference type="ChEBI" id="CHEBI:33019"/>
        <dbReference type="ChEBI" id="CHEBI:58017"/>
        <dbReference type="ChEBI" id="CHEBI:58115"/>
        <dbReference type="EC" id="2.4.2.8"/>
    </reaction>
    <physiologicalReaction direction="right-to-left" evidence="13">
        <dbReference type="Rhea" id="RHEA:25426"/>
    </physiologicalReaction>
</comment>
<comment type="subcellular location">
    <subcellularLocation>
        <location evidence="2 15">Cytoplasm</location>
    </subcellularLocation>
</comment>
<dbReference type="NCBIfam" id="TIGR01203">
    <property type="entry name" value="HGPRTase"/>
    <property type="match status" value="1"/>
</dbReference>
<dbReference type="GO" id="GO:0000287">
    <property type="term" value="F:magnesium ion binding"/>
    <property type="evidence" value="ECO:0007669"/>
    <property type="project" value="TreeGrafter"/>
</dbReference>
<dbReference type="CDD" id="cd06223">
    <property type="entry name" value="PRTases_typeI"/>
    <property type="match status" value="1"/>
</dbReference>